<dbReference type="AlphaFoldDB" id="W4FBI8"/>
<dbReference type="OrthoDB" id="10653017at2759"/>
<evidence type="ECO:0000313" key="3">
    <source>
        <dbReference type="EMBL" id="ETV64176.1"/>
    </source>
</evidence>
<feature type="region of interest" description="Disordered" evidence="1">
    <location>
        <begin position="66"/>
        <end position="90"/>
    </location>
</feature>
<sequence>MAGDAVPDWCREVCISSVTSTLCNRSVDTCPPCVRRMALGMLVCSPDNNCAASSSPCPPTFATTSAADLSETNRRTDATNPTTTFTPLGTTATTTTTIIPSPLPPDHHAAATHTNLNSSSILPMSTLVLVLAVAGSLLFCLAGCAWVYRWRRQAAKQRMDMSIVRHHTDQKHSKAYHPALANCKLDVYDMHTGACSYSRPRTTSRTQSMSKASWQDSHWSSTTDHPLRPDTSVGDTLLNASHNANGGGGMEPDPWLFSNPHRRSSVVELGGGSFPNYPPHERPLSYGHSYDSVADDNRFSHDDERLTVDDDKAWGQR</sequence>
<feature type="transmembrane region" description="Helical" evidence="2">
    <location>
        <begin position="127"/>
        <end position="148"/>
    </location>
</feature>
<dbReference type="VEuPathDB" id="FungiDB:H257_18899"/>
<dbReference type="GeneID" id="20820895"/>
<evidence type="ECO:0000256" key="2">
    <source>
        <dbReference type="SAM" id="Phobius"/>
    </source>
</evidence>
<protein>
    <submittedName>
        <fullName evidence="3">Uncharacterized protein</fullName>
    </submittedName>
</protein>
<keyword evidence="2" id="KW-0472">Membrane</keyword>
<proteinExistence type="predicted"/>
<accession>W4FBI8</accession>
<feature type="compositionally biased region" description="Polar residues" evidence="1">
    <location>
        <begin position="199"/>
        <end position="224"/>
    </location>
</feature>
<organism evidence="3">
    <name type="scientific">Aphanomyces astaci</name>
    <name type="common">Crayfish plague agent</name>
    <dbReference type="NCBI Taxonomy" id="112090"/>
    <lineage>
        <taxon>Eukaryota</taxon>
        <taxon>Sar</taxon>
        <taxon>Stramenopiles</taxon>
        <taxon>Oomycota</taxon>
        <taxon>Saprolegniomycetes</taxon>
        <taxon>Saprolegniales</taxon>
        <taxon>Verrucalvaceae</taxon>
        <taxon>Aphanomyces</taxon>
    </lineage>
</organism>
<keyword evidence="2" id="KW-1133">Transmembrane helix</keyword>
<reference evidence="3" key="1">
    <citation type="submission" date="2013-12" db="EMBL/GenBank/DDBJ databases">
        <title>The Genome Sequence of Aphanomyces astaci APO3.</title>
        <authorList>
            <consortium name="The Broad Institute Genomics Platform"/>
            <person name="Russ C."/>
            <person name="Tyler B."/>
            <person name="van West P."/>
            <person name="Dieguez-Uribeondo J."/>
            <person name="Young S.K."/>
            <person name="Zeng Q."/>
            <person name="Gargeya S."/>
            <person name="Fitzgerald M."/>
            <person name="Abouelleil A."/>
            <person name="Alvarado L."/>
            <person name="Chapman S.B."/>
            <person name="Gainer-Dewar J."/>
            <person name="Goldberg J."/>
            <person name="Griggs A."/>
            <person name="Gujja S."/>
            <person name="Hansen M."/>
            <person name="Howarth C."/>
            <person name="Imamovic A."/>
            <person name="Ireland A."/>
            <person name="Larimer J."/>
            <person name="McCowan C."/>
            <person name="Murphy C."/>
            <person name="Pearson M."/>
            <person name="Poon T.W."/>
            <person name="Priest M."/>
            <person name="Roberts A."/>
            <person name="Saif S."/>
            <person name="Shea T."/>
            <person name="Sykes S."/>
            <person name="Wortman J."/>
            <person name="Nusbaum C."/>
            <person name="Birren B."/>
        </authorList>
    </citation>
    <scope>NUCLEOTIDE SEQUENCE [LARGE SCALE GENOMIC DNA]</scope>
    <source>
        <strain evidence="3">APO3</strain>
    </source>
</reference>
<dbReference type="EMBL" id="KI913371">
    <property type="protein sequence ID" value="ETV64176.1"/>
    <property type="molecule type" value="Genomic_DNA"/>
</dbReference>
<feature type="compositionally biased region" description="Basic and acidic residues" evidence="1">
    <location>
        <begin position="295"/>
        <end position="317"/>
    </location>
</feature>
<feature type="compositionally biased region" description="Low complexity" evidence="1">
    <location>
        <begin position="78"/>
        <end position="90"/>
    </location>
</feature>
<name>W4FBI8_APHAT</name>
<keyword evidence="2" id="KW-0812">Transmembrane</keyword>
<gene>
    <name evidence="3" type="ORF">H257_18899</name>
</gene>
<evidence type="ECO:0000256" key="1">
    <source>
        <dbReference type="SAM" id="MobiDB-lite"/>
    </source>
</evidence>
<dbReference type="RefSeq" id="XP_009846340.1">
    <property type="nucleotide sequence ID" value="XM_009848038.1"/>
</dbReference>
<feature type="region of interest" description="Disordered" evidence="1">
    <location>
        <begin position="198"/>
        <end position="317"/>
    </location>
</feature>